<feature type="region of interest" description="Disordered" evidence="1">
    <location>
        <begin position="170"/>
        <end position="192"/>
    </location>
</feature>
<sequence>MAIIKTPVWRLALVAAMHRNRSLSYSRYLQLATVRLDGRPANRTVVFRGFMTKGDRLKFVTDTRSQKVIEIAENPWGEACWYFPKTREQFRISGQLTIVEYAEHLCDQSWQELSEAAKSQFFWPDPGQQRRDSGHANFDPPDPIPQQPPPNFSVLLLTPERVDHLQLRGEPQNRTIYDAQSNGTWKGKAVNP</sequence>
<dbReference type="GO" id="GO:0010181">
    <property type="term" value="F:FMN binding"/>
    <property type="evidence" value="ECO:0007669"/>
    <property type="project" value="InterPro"/>
</dbReference>
<evidence type="ECO:0000313" key="3">
    <source>
        <dbReference type="EMBL" id="CDM93659.1"/>
    </source>
</evidence>
<dbReference type="EC" id="1.4.3.5" evidence="3"/>
<protein>
    <submittedName>
        <fullName evidence="3">Pyridoxal 5'-phosphate synthase, PdxH-like</fullName>
        <ecNumber evidence="3">1.4.3.5</ecNumber>
    </submittedName>
</protein>
<feature type="region of interest" description="Disordered" evidence="1">
    <location>
        <begin position="123"/>
        <end position="153"/>
    </location>
</feature>
<dbReference type="AlphaFoldDB" id="A0A9P1NXG9"/>
<proteinExistence type="predicted"/>
<dbReference type="GO" id="GO:0004733">
    <property type="term" value="F:pyridoxamine phosphate oxidase activity"/>
    <property type="evidence" value="ECO:0007669"/>
    <property type="project" value="UniProtKB-EC"/>
</dbReference>
<evidence type="ECO:0000259" key="2">
    <source>
        <dbReference type="Pfam" id="PF12766"/>
    </source>
</evidence>
<keyword evidence="3" id="KW-0560">Oxidoreductase</keyword>
<dbReference type="PANTHER" id="PTHR28243:SF1">
    <property type="entry name" value="PYRIDOXAMINE 5'-PHOSPHATE OXIDASE ALR4036 FAMILY FMN-BINDING DOMAIN-CONTAINING PROTEIN"/>
    <property type="match status" value="1"/>
</dbReference>
<organism evidence="3 4">
    <name type="scientific">Limnospira indica PCC 8005</name>
    <dbReference type="NCBI Taxonomy" id="376219"/>
    <lineage>
        <taxon>Bacteria</taxon>
        <taxon>Bacillati</taxon>
        <taxon>Cyanobacteriota</taxon>
        <taxon>Cyanophyceae</taxon>
        <taxon>Oscillatoriophycideae</taxon>
        <taxon>Oscillatoriales</taxon>
        <taxon>Sirenicapillariaceae</taxon>
        <taxon>Limnospira</taxon>
    </lineage>
</organism>
<dbReference type="NCBIfam" id="TIGR04026">
    <property type="entry name" value="PPOX_FMN_cyano"/>
    <property type="match status" value="1"/>
</dbReference>
<dbReference type="Pfam" id="PF12766">
    <property type="entry name" value="Pyridox_oxase_2"/>
    <property type="match status" value="1"/>
</dbReference>
<accession>A0A9P1NXG9</accession>
<dbReference type="InterPro" id="IPR024015">
    <property type="entry name" value="Pyridox_Oxase_FMN-dep_Alr4036"/>
</dbReference>
<name>A0A9P1NXG9_9CYAN</name>
<feature type="compositionally biased region" description="Polar residues" evidence="1">
    <location>
        <begin position="172"/>
        <end position="184"/>
    </location>
</feature>
<dbReference type="RefSeq" id="WP_008049036.1">
    <property type="nucleotide sequence ID" value="NZ_FO818640.1"/>
</dbReference>
<feature type="domain" description="Pyridoxamine 5'-phosphate oxidase Alr4036 family FMN-binding" evidence="2">
    <location>
        <begin position="7"/>
        <end position="99"/>
    </location>
</feature>
<dbReference type="InterPro" id="IPR012349">
    <property type="entry name" value="Split_barrel_FMN-bd"/>
</dbReference>
<gene>
    <name evidence="3" type="ORF">ARTHRO_11332</name>
</gene>
<dbReference type="EMBL" id="FO818640">
    <property type="protein sequence ID" value="CDM93659.1"/>
    <property type="molecule type" value="Genomic_DNA"/>
</dbReference>
<feature type="compositionally biased region" description="Pro residues" evidence="1">
    <location>
        <begin position="140"/>
        <end position="151"/>
    </location>
</feature>
<dbReference type="SUPFAM" id="SSF50475">
    <property type="entry name" value="FMN-binding split barrel"/>
    <property type="match status" value="1"/>
</dbReference>
<evidence type="ECO:0000313" key="4">
    <source>
        <dbReference type="Proteomes" id="UP000032946"/>
    </source>
</evidence>
<dbReference type="InterPro" id="IPR024624">
    <property type="entry name" value="Pyridox_Oxase_Alr4036_FMN-bd"/>
</dbReference>
<dbReference type="Gene3D" id="2.30.110.10">
    <property type="entry name" value="Electron Transport, Fmn-binding Protein, Chain A"/>
    <property type="match status" value="1"/>
</dbReference>
<evidence type="ECO:0000256" key="1">
    <source>
        <dbReference type="SAM" id="MobiDB-lite"/>
    </source>
</evidence>
<keyword evidence="4" id="KW-1185">Reference proteome</keyword>
<dbReference type="PANTHER" id="PTHR28243">
    <property type="entry name" value="AGL049CP"/>
    <property type="match status" value="1"/>
</dbReference>
<reference evidence="3 4" key="1">
    <citation type="submission" date="2014-02" db="EMBL/GenBank/DDBJ databases">
        <authorList>
            <person name="Genoscope - CEA"/>
        </authorList>
    </citation>
    <scope>NUCLEOTIDE SEQUENCE [LARGE SCALE GENOMIC DNA]</scope>
    <source>
        <strain evidence="3 4">PCC 8005</strain>
    </source>
</reference>
<dbReference type="Proteomes" id="UP000032946">
    <property type="component" value="Chromosome"/>
</dbReference>